<comment type="similarity">
    <text evidence="2 6">Belongs to the zinc-containing alcohol dehydrogenase family.</text>
</comment>
<sequence>MPTRTQALVVHQVGAPALLTDVELADPEPNEVLIRVTASGLCHTDNLVQHGGIPSAFPAIFGHEGAGRVEAVGSAVTRVQEGDSVLLSFATCGECAYCKADRPAGCSLFWDKNFMRVRSTAVGDEPVGQAVATGDAVYGSFFGQSAFARHAVVSESSVVKVPQGTDLVQLAPLGCGLQSGAGALLNQLKPAENDSVVVFGLGAVGFGALWAAAHLKLRTIIVVDLVPSRLDLALSQGATHAFSGSSPTLLDDIRAATGGIGAQYAIEATGVARVLRTAWEAICNFGHVLSVGNPGPGTNAPFDINDQVNQSKTWSGLAEGASNPPIFIPQLMRLHEAGAFPVETISRAYPVEQYEEALAAMKSGKVIKPIITF</sequence>
<dbReference type="Proteomes" id="UP000311382">
    <property type="component" value="Unassembled WGS sequence"/>
</dbReference>
<dbReference type="InterPro" id="IPR013149">
    <property type="entry name" value="ADH-like_C"/>
</dbReference>
<name>A0A5C5G0M2_9BASI</name>
<dbReference type="InterPro" id="IPR011032">
    <property type="entry name" value="GroES-like_sf"/>
</dbReference>
<keyword evidence="3 6" id="KW-0479">Metal-binding</keyword>
<reference evidence="8 9" key="1">
    <citation type="submission" date="2019-03" db="EMBL/GenBank/DDBJ databases">
        <title>Rhodosporidium diobovatum UCD-FST 08-225 genome sequencing, assembly, and annotation.</title>
        <authorList>
            <person name="Fakankun I.U."/>
            <person name="Fristensky B."/>
            <person name="Levin D.B."/>
        </authorList>
    </citation>
    <scope>NUCLEOTIDE SEQUENCE [LARGE SCALE GENOMIC DNA]</scope>
    <source>
        <strain evidence="8 9">UCD-FST 08-225</strain>
    </source>
</reference>
<dbReference type="PANTHER" id="PTHR43350">
    <property type="entry name" value="NAD-DEPENDENT ALCOHOL DEHYDROGENASE"/>
    <property type="match status" value="1"/>
</dbReference>
<dbReference type="Gene3D" id="3.90.180.10">
    <property type="entry name" value="Medium-chain alcohol dehydrogenases, catalytic domain"/>
    <property type="match status" value="1"/>
</dbReference>
<dbReference type="SUPFAM" id="SSF51735">
    <property type="entry name" value="NAD(P)-binding Rossmann-fold domains"/>
    <property type="match status" value="1"/>
</dbReference>
<evidence type="ECO:0000256" key="5">
    <source>
        <dbReference type="ARBA" id="ARBA00023002"/>
    </source>
</evidence>
<evidence type="ECO:0000259" key="7">
    <source>
        <dbReference type="SMART" id="SM00829"/>
    </source>
</evidence>
<keyword evidence="9" id="KW-1185">Reference proteome</keyword>
<evidence type="ECO:0000256" key="2">
    <source>
        <dbReference type="ARBA" id="ARBA00008072"/>
    </source>
</evidence>
<evidence type="ECO:0000256" key="3">
    <source>
        <dbReference type="ARBA" id="ARBA00022723"/>
    </source>
</evidence>
<dbReference type="SUPFAM" id="SSF50129">
    <property type="entry name" value="GroES-like"/>
    <property type="match status" value="1"/>
</dbReference>
<dbReference type="STRING" id="5288.A0A5C5G0M2"/>
<keyword evidence="4 6" id="KW-0862">Zinc</keyword>
<evidence type="ECO:0000313" key="9">
    <source>
        <dbReference type="Proteomes" id="UP000311382"/>
    </source>
</evidence>
<evidence type="ECO:0000256" key="6">
    <source>
        <dbReference type="RuleBase" id="RU361277"/>
    </source>
</evidence>
<accession>A0A5C5G0M2</accession>
<dbReference type="GO" id="GO:0008270">
    <property type="term" value="F:zinc ion binding"/>
    <property type="evidence" value="ECO:0007669"/>
    <property type="project" value="InterPro"/>
</dbReference>
<dbReference type="InterPro" id="IPR020843">
    <property type="entry name" value="ER"/>
</dbReference>
<dbReference type="Pfam" id="PF00107">
    <property type="entry name" value="ADH_zinc_N"/>
    <property type="match status" value="1"/>
</dbReference>
<protein>
    <submittedName>
        <fullName evidence="8">Chaperonin 10-like protein</fullName>
    </submittedName>
</protein>
<keyword evidence="5" id="KW-0560">Oxidoreductase</keyword>
<dbReference type="GO" id="GO:0016491">
    <property type="term" value="F:oxidoreductase activity"/>
    <property type="evidence" value="ECO:0007669"/>
    <property type="project" value="UniProtKB-KW"/>
</dbReference>
<dbReference type="Pfam" id="PF08240">
    <property type="entry name" value="ADH_N"/>
    <property type="match status" value="1"/>
</dbReference>
<comment type="caution">
    <text evidence="8">The sequence shown here is derived from an EMBL/GenBank/DDBJ whole genome shotgun (WGS) entry which is preliminary data.</text>
</comment>
<dbReference type="AlphaFoldDB" id="A0A5C5G0M2"/>
<dbReference type="EMBL" id="SOZI01000035">
    <property type="protein sequence ID" value="TNY21894.1"/>
    <property type="molecule type" value="Genomic_DNA"/>
</dbReference>
<dbReference type="PROSITE" id="PS00059">
    <property type="entry name" value="ADH_ZINC"/>
    <property type="match status" value="1"/>
</dbReference>
<dbReference type="Gene3D" id="3.40.50.720">
    <property type="entry name" value="NAD(P)-binding Rossmann-like Domain"/>
    <property type="match status" value="1"/>
</dbReference>
<dbReference type="InterPro" id="IPR002328">
    <property type="entry name" value="ADH_Zn_CS"/>
</dbReference>
<comment type="cofactor">
    <cofactor evidence="1 6">
        <name>Zn(2+)</name>
        <dbReference type="ChEBI" id="CHEBI:29105"/>
    </cofactor>
</comment>
<dbReference type="InterPro" id="IPR036291">
    <property type="entry name" value="NAD(P)-bd_dom_sf"/>
</dbReference>
<dbReference type="InterPro" id="IPR013154">
    <property type="entry name" value="ADH-like_N"/>
</dbReference>
<dbReference type="SMART" id="SM00829">
    <property type="entry name" value="PKS_ER"/>
    <property type="match status" value="1"/>
</dbReference>
<organism evidence="8 9">
    <name type="scientific">Rhodotorula diobovata</name>
    <dbReference type="NCBI Taxonomy" id="5288"/>
    <lineage>
        <taxon>Eukaryota</taxon>
        <taxon>Fungi</taxon>
        <taxon>Dikarya</taxon>
        <taxon>Basidiomycota</taxon>
        <taxon>Pucciniomycotina</taxon>
        <taxon>Microbotryomycetes</taxon>
        <taxon>Sporidiobolales</taxon>
        <taxon>Sporidiobolaceae</taxon>
        <taxon>Rhodotorula</taxon>
    </lineage>
</organism>
<dbReference type="PANTHER" id="PTHR43350:SF2">
    <property type="entry name" value="GROES-LIKE ZINC-BINDING ALCOHOL DEHYDROGENASE FAMILY PROTEIN"/>
    <property type="match status" value="1"/>
</dbReference>
<dbReference type="CDD" id="cd08278">
    <property type="entry name" value="benzyl_alcohol_DH"/>
    <property type="match status" value="1"/>
</dbReference>
<gene>
    <name evidence="8" type="ORF">DMC30DRAFT_179483</name>
</gene>
<evidence type="ECO:0000313" key="8">
    <source>
        <dbReference type="EMBL" id="TNY21894.1"/>
    </source>
</evidence>
<dbReference type="OrthoDB" id="256333at2759"/>
<feature type="domain" description="Enoyl reductase (ER)" evidence="7">
    <location>
        <begin position="11"/>
        <end position="371"/>
    </location>
</feature>
<proteinExistence type="inferred from homology"/>
<evidence type="ECO:0000256" key="1">
    <source>
        <dbReference type="ARBA" id="ARBA00001947"/>
    </source>
</evidence>
<evidence type="ECO:0000256" key="4">
    <source>
        <dbReference type="ARBA" id="ARBA00022833"/>
    </source>
</evidence>